<dbReference type="AlphaFoldDB" id="A0A2S5B7N3"/>
<evidence type="ECO:0000256" key="2">
    <source>
        <dbReference type="ARBA" id="ARBA00006013"/>
    </source>
</evidence>
<evidence type="ECO:0000256" key="8">
    <source>
        <dbReference type="RuleBase" id="RU910714"/>
    </source>
</evidence>
<dbReference type="GO" id="GO:0005739">
    <property type="term" value="C:mitochondrion"/>
    <property type="evidence" value="ECO:0007669"/>
    <property type="project" value="TreeGrafter"/>
</dbReference>
<comment type="catalytic activity">
    <reaction evidence="7 8">
        <text>3-hydroxy-2-methylpropanoate + NAD(+) = 2-methyl-3-oxopropanoate + NADH + H(+)</text>
        <dbReference type="Rhea" id="RHEA:17681"/>
        <dbReference type="ChEBI" id="CHEBI:11805"/>
        <dbReference type="ChEBI" id="CHEBI:15378"/>
        <dbReference type="ChEBI" id="CHEBI:57540"/>
        <dbReference type="ChEBI" id="CHEBI:57700"/>
        <dbReference type="ChEBI" id="CHEBI:57945"/>
        <dbReference type="EC" id="1.1.1.31"/>
    </reaction>
</comment>
<dbReference type="EC" id="1.1.1.31" evidence="3 8"/>
<evidence type="ECO:0000256" key="9">
    <source>
        <dbReference type="SAM" id="MobiDB-lite"/>
    </source>
</evidence>
<dbReference type="SUPFAM" id="SSF51735">
    <property type="entry name" value="NAD(P)-binding Rossmann-fold domains"/>
    <property type="match status" value="1"/>
</dbReference>
<dbReference type="EMBL" id="PJQD01000047">
    <property type="protein sequence ID" value="POY72778.1"/>
    <property type="molecule type" value="Genomic_DNA"/>
</dbReference>
<feature type="region of interest" description="Disordered" evidence="9">
    <location>
        <begin position="255"/>
        <end position="275"/>
    </location>
</feature>
<evidence type="ECO:0000259" key="10">
    <source>
        <dbReference type="Pfam" id="PF03446"/>
    </source>
</evidence>
<dbReference type="InterPro" id="IPR006115">
    <property type="entry name" value="6PGDH_NADP-bd"/>
</dbReference>
<keyword evidence="6 8" id="KW-0520">NAD</keyword>
<dbReference type="PROSITE" id="PS00895">
    <property type="entry name" value="3_HYDROXYISOBUT_DH"/>
    <property type="match status" value="1"/>
</dbReference>
<evidence type="ECO:0000256" key="7">
    <source>
        <dbReference type="ARBA" id="ARBA00049197"/>
    </source>
</evidence>
<reference evidence="12 13" key="1">
    <citation type="journal article" date="2018" name="Front. Microbiol.">
        <title>Prospects for Fungal Bioremediation of Acidic Radioactive Waste Sites: Characterization and Genome Sequence of Rhodotorula taiwanensis MD1149.</title>
        <authorList>
            <person name="Tkavc R."/>
            <person name="Matrosova V.Y."/>
            <person name="Grichenko O.E."/>
            <person name="Gostincar C."/>
            <person name="Volpe R.P."/>
            <person name="Klimenkova P."/>
            <person name="Gaidamakova E.K."/>
            <person name="Zhou C.E."/>
            <person name="Stewart B.J."/>
            <person name="Lyman M.G."/>
            <person name="Malfatti S.A."/>
            <person name="Rubinfeld B."/>
            <person name="Courtot M."/>
            <person name="Singh J."/>
            <person name="Dalgard C.L."/>
            <person name="Hamilton T."/>
            <person name="Frey K.G."/>
            <person name="Gunde-Cimerman N."/>
            <person name="Dugan L."/>
            <person name="Daly M.J."/>
        </authorList>
    </citation>
    <scope>NUCLEOTIDE SEQUENCE [LARGE SCALE GENOMIC DNA]</scope>
    <source>
        <strain evidence="12 13">MD1149</strain>
    </source>
</reference>
<gene>
    <name evidence="12" type="ORF">BMF94_4187</name>
</gene>
<keyword evidence="5 8" id="KW-0560">Oxidoreductase</keyword>
<dbReference type="Pfam" id="PF03446">
    <property type="entry name" value="NAD_binding_2"/>
    <property type="match status" value="1"/>
</dbReference>
<evidence type="ECO:0000256" key="1">
    <source>
        <dbReference type="ARBA" id="ARBA00005109"/>
    </source>
</evidence>
<dbReference type="PANTHER" id="PTHR22981">
    <property type="entry name" value="3-HYDROXYISOBUTYRATE DEHYDROGENASE-RELATED"/>
    <property type="match status" value="1"/>
</dbReference>
<evidence type="ECO:0000313" key="12">
    <source>
        <dbReference type="EMBL" id="POY72778.1"/>
    </source>
</evidence>
<keyword evidence="4 8" id="KW-0101">Branched-chain amino acid catabolism</keyword>
<evidence type="ECO:0000256" key="6">
    <source>
        <dbReference type="ARBA" id="ARBA00023027"/>
    </source>
</evidence>
<dbReference type="STRING" id="741276.A0A2S5B7N3"/>
<dbReference type="FunFam" id="1.10.1040.10:FF:000006">
    <property type="entry name" value="3-hydroxyisobutyrate dehydrogenase"/>
    <property type="match status" value="1"/>
</dbReference>
<dbReference type="OrthoDB" id="435038at2759"/>
<dbReference type="GO" id="GO:0050661">
    <property type="term" value="F:NADP binding"/>
    <property type="evidence" value="ECO:0007669"/>
    <property type="project" value="InterPro"/>
</dbReference>
<dbReference type="InterPro" id="IPR011548">
    <property type="entry name" value="HIBADH"/>
</dbReference>
<dbReference type="GO" id="GO:0051287">
    <property type="term" value="F:NAD binding"/>
    <property type="evidence" value="ECO:0007669"/>
    <property type="project" value="InterPro"/>
</dbReference>
<feature type="compositionally biased region" description="Low complexity" evidence="9">
    <location>
        <begin position="263"/>
        <end position="275"/>
    </location>
</feature>
<dbReference type="InterPro" id="IPR029154">
    <property type="entry name" value="HIBADH-like_NADP-bd"/>
</dbReference>
<dbReference type="SUPFAM" id="SSF48179">
    <property type="entry name" value="6-phosphogluconate dehydrogenase C-terminal domain-like"/>
    <property type="match status" value="1"/>
</dbReference>
<evidence type="ECO:0000313" key="13">
    <source>
        <dbReference type="Proteomes" id="UP000237144"/>
    </source>
</evidence>
<feature type="domain" description="6-phosphogluconate dehydrogenase NADP-binding" evidence="10">
    <location>
        <begin position="16"/>
        <end position="204"/>
    </location>
</feature>
<feature type="domain" description="3-hydroxyisobutyrate dehydrogenase-like NAD-binding" evidence="11">
    <location>
        <begin position="207"/>
        <end position="336"/>
    </location>
</feature>
<comment type="pathway">
    <text evidence="1 8">Amino-acid degradation; L-valine degradation.</text>
</comment>
<dbReference type="UniPathway" id="UPA00362"/>
<comment type="similarity">
    <text evidence="2">Belongs to the HIBADH-related family. 3-hydroxyisobutyrate dehydrogenase subfamily.</text>
</comment>
<accession>A0A2S5B7N3</accession>
<keyword evidence="13" id="KW-1185">Reference proteome</keyword>
<evidence type="ECO:0000256" key="5">
    <source>
        <dbReference type="ARBA" id="ARBA00023002"/>
    </source>
</evidence>
<dbReference type="Pfam" id="PF14833">
    <property type="entry name" value="NAD_binding_11"/>
    <property type="match status" value="1"/>
</dbReference>
<dbReference type="Gene3D" id="1.10.1040.10">
    <property type="entry name" value="N-(1-d-carboxylethyl)-l-norvaline Dehydrogenase, domain 2"/>
    <property type="match status" value="1"/>
</dbReference>
<dbReference type="InterPro" id="IPR013328">
    <property type="entry name" value="6PGD_dom2"/>
</dbReference>
<name>A0A2S5B7N3_9BASI</name>
<evidence type="ECO:0000259" key="11">
    <source>
        <dbReference type="Pfam" id="PF14833"/>
    </source>
</evidence>
<dbReference type="Proteomes" id="UP000237144">
    <property type="component" value="Unassembled WGS sequence"/>
</dbReference>
<dbReference type="Gene3D" id="3.40.50.720">
    <property type="entry name" value="NAD(P)-binding Rossmann-like Domain"/>
    <property type="match status" value="1"/>
</dbReference>
<evidence type="ECO:0000256" key="3">
    <source>
        <dbReference type="ARBA" id="ARBA00012991"/>
    </source>
</evidence>
<dbReference type="GO" id="GO:0006574">
    <property type="term" value="P:L-valine catabolic process"/>
    <property type="evidence" value="ECO:0007669"/>
    <property type="project" value="UniProtKB-UniPathway"/>
</dbReference>
<dbReference type="NCBIfam" id="TIGR01692">
    <property type="entry name" value="HIBADH"/>
    <property type="match status" value="1"/>
</dbReference>
<dbReference type="PANTHER" id="PTHR22981:SF7">
    <property type="entry name" value="3-HYDROXYISOBUTYRATE DEHYDROGENASE, MITOCHONDRIAL"/>
    <property type="match status" value="1"/>
</dbReference>
<protein>
    <recommendedName>
        <fullName evidence="3 8">3-hydroxyisobutyrate dehydrogenase</fullName>
        <shortName evidence="8">HIBADH</shortName>
        <ecNumber evidence="3 8">1.1.1.31</ecNumber>
    </recommendedName>
</protein>
<comment type="caution">
    <text evidence="12">The sequence shown here is derived from an EMBL/GenBank/DDBJ whole genome shotgun (WGS) entry which is preliminary data.</text>
</comment>
<dbReference type="InterPro" id="IPR036291">
    <property type="entry name" value="NAD(P)-bd_dom_sf"/>
</dbReference>
<organism evidence="12 13">
    <name type="scientific">Rhodotorula taiwanensis</name>
    <dbReference type="NCBI Taxonomy" id="741276"/>
    <lineage>
        <taxon>Eukaryota</taxon>
        <taxon>Fungi</taxon>
        <taxon>Dikarya</taxon>
        <taxon>Basidiomycota</taxon>
        <taxon>Pucciniomycotina</taxon>
        <taxon>Microbotryomycetes</taxon>
        <taxon>Sporidiobolales</taxon>
        <taxon>Sporidiobolaceae</taxon>
        <taxon>Rhodotorula</taxon>
    </lineage>
</organism>
<sequence>MRATLLLRTVDRANTLGFIGLGAMGRGMAANLLNKTFAGTQGQYDPSKPKPAFVVYDAYAPALNKFLSEHTRAYAGRDIVPASSPAGVARLAGTIVTMLPSSKEVDEVYLGENGLKEGLESLSDEKRAETLFIDCTTGDREEAIQVAETIKHDLGASMIDAPVSGGVVGAEKGTLSFMVGGPEEAFQRAEPHLAKMGARYIHCGESGHGLAVKICNNLLLGISMIGTAEAMLLGRSLGLSPDLLASIINTSTGRCWSSETNNPAPKATPTVPTPADRGYTGGFLSKLMSKDLGLALTSAEQSGTPLPLGKLTQTLYQRLAAHDEFKDKDFSVIYEYLRQAQEGGFAKKMEGKAKAKAAAGGLGAKQ</sequence>
<dbReference type="GO" id="GO:0008442">
    <property type="term" value="F:3-hydroxyisobutyrate dehydrogenase activity"/>
    <property type="evidence" value="ECO:0007669"/>
    <property type="project" value="UniProtKB-EC"/>
</dbReference>
<dbReference type="InterPro" id="IPR008927">
    <property type="entry name" value="6-PGluconate_DH-like_C_sf"/>
</dbReference>
<proteinExistence type="inferred from homology"/>
<dbReference type="InterPro" id="IPR002204">
    <property type="entry name" value="3-OH-isobutyrate_DH-rel_CS"/>
</dbReference>
<evidence type="ECO:0000256" key="4">
    <source>
        <dbReference type="ARBA" id="ARBA00022456"/>
    </source>
</evidence>